<feature type="region of interest" description="Disordered" evidence="1">
    <location>
        <begin position="1"/>
        <end position="59"/>
    </location>
</feature>
<name>A0AAV9XN06_9PEZI</name>
<dbReference type="Proteomes" id="UP001365542">
    <property type="component" value="Unassembled WGS sequence"/>
</dbReference>
<comment type="caution">
    <text evidence="2">The sequence shown here is derived from an EMBL/GenBank/DDBJ whole genome shotgun (WGS) entry which is preliminary data.</text>
</comment>
<proteinExistence type="predicted"/>
<reference evidence="2 3" key="1">
    <citation type="submission" date="2019-10" db="EMBL/GenBank/DDBJ databases">
        <authorList>
            <person name="Palmer J.M."/>
        </authorList>
    </citation>
    <scope>NUCLEOTIDE SEQUENCE [LARGE SCALE GENOMIC DNA]</scope>
    <source>
        <strain evidence="2 3">TWF694</strain>
    </source>
</reference>
<accession>A0AAV9XN06</accession>
<sequence>MPATRSLSALRELDINDNTTKPLEPSSDTIVDETPRLETEECVSISPKSSHPIESEKANEPPSFEYVTIEAWEHLRKHGDEWKTQVSKAFHSFVGDIPMISFTTRSNYLLSGTKMNRAEESMIAWKGLKSLWEGPNGADRPMADDYIRITIDNISRKQFLYTHYVSFEDKTLVICEAYKISDVAPLRAYWSDIVYSAWASQFQYRLTGEIRITELSYIGLYSIENETTGTVIKEGYRKLGLDEKKDTLIVRRNDSGIRQDVYCVLTVIPVFKGITRMLRDHANALGHRVVTQIQIKYESRHMSQPTMYPNVLLTLEAVAAINAGDEI</sequence>
<keyword evidence="3" id="KW-1185">Reference proteome</keyword>
<feature type="compositionally biased region" description="Polar residues" evidence="1">
    <location>
        <begin position="16"/>
        <end position="29"/>
    </location>
</feature>
<evidence type="ECO:0000313" key="2">
    <source>
        <dbReference type="EMBL" id="KAK6543364.1"/>
    </source>
</evidence>
<evidence type="ECO:0000313" key="3">
    <source>
        <dbReference type="Proteomes" id="UP001365542"/>
    </source>
</evidence>
<organism evidence="2 3">
    <name type="scientific">Orbilia ellipsospora</name>
    <dbReference type="NCBI Taxonomy" id="2528407"/>
    <lineage>
        <taxon>Eukaryota</taxon>
        <taxon>Fungi</taxon>
        <taxon>Dikarya</taxon>
        <taxon>Ascomycota</taxon>
        <taxon>Pezizomycotina</taxon>
        <taxon>Orbiliomycetes</taxon>
        <taxon>Orbiliales</taxon>
        <taxon>Orbiliaceae</taxon>
        <taxon>Orbilia</taxon>
    </lineage>
</organism>
<dbReference type="EMBL" id="JAVHJO010000001">
    <property type="protein sequence ID" value="KAK6543364.1"/>
    <property type="molecule type" value="Genomic_DNA"/>
</dbReference>
<dbReference type="AlphaFoldDB" id="A0AAV9XN06"/>
<evidence type="ECO:0008006" key="4">
    <source>
        <dbReference type="Google" id="ProtNLM"/>
    </source>
</evidence>
<protein>
    <recommendedName>
        <fullName evidence="4">START domain-containing protein</fullName>
    </recommendedName>
</protein>
<evidence type="ECO:0000256" key="1">
    <source>
        <dbReference type="SAM" id="MobiDB-lite"/>
    </source>
</evidence>
<gene>
    <name evidence="2" type="ORF">TWF694_000113</name>
</gene>